<comment type="caution">
    <text evidence="3">The sequence shown here is derived from an EMBL/GenBank/DDBJ whole genome shotgun (WGS) entry which is preliminary data.</text>
</comment>
<dbReference type="Pfam" id="PF12197">
    <property type="entry name" value="lci"/>
    <property type="match status" value="1"/>
</dbReference>
<evidence type="ECO:0000256" key="1">
    <source>
        <dbReference type="SAM" id="SignalP"/>
    </source>
</evidence>
<feature type="domain" description="LCI fold" evidence="2">
    <location>
        <begin position="57"/>
        <end position="81"/>
    </location>
</feature>
<dbReference type="EMBL" id="NVMX01000201">
    <property type="protein sequence ID" value="PDZ94372.1"/>
    <property type="molecule type" value="Genomic_DNA"/>
</dbReference>
<sequence length="83" mass="8712">MFKKLVAGALTAGFLLGGAGSAFAYVDADTIDCSKTVPDAFQMKAPSLGSIGSTVTKCGKTFYLKDKFANGDAFGTWTAIYKR</sequence>
<evidence type="ECO:0000259" key="2">
    <source>
        <dbReference type="Pfam" id="PF12197"/>
    </source>
</evidence>
<dbReference type="AlphaFoldDB" id="A0A9X6SSN6"/>
<proteinExistence type="predicted"/>
<evidence type="ECO:0000313" key="3">
    <source>
        <dbReference type="EMBL" id="PDZ94372.1"/>
    </source>
</evidence>
<evidence type="ECO:0000313" key="4">
    <source>
        <dbReference type="Proteomes" id="UP000219922"/>
    </source>
</evidence>
<accession>A0A9X6SSN6</accession>
<name>A0A9X6SSN6_BACCE</name>
<dbReference type="Proteomes" id="UP000219922">
    <property type="component" value="Unassembled WGS sequence"/>
</dbReference>
<gene>
    <name evidence="3" type="ORF">CON36_34125</name>
</gene>
<dbReference type="InterPro" id="IPR020976">
    <property type="entry name" value="Antimicrobial_lci"/>
</dbReference>
<dbReference type="RefSeq" id="WP_098007055.1">
    <property type="nucleotide sequence ID" value="NZ_NVMX01000201.1"/>
</dbReference>
<reference evidence="3 4" key="1">
    <citation type="submission" date="2017-09" db="EMBL/GenBank/DDBJ databases">
        <title>Large-scale bioinformatics analysis of Bacillus genomes uncovers conserved roles of natural products in bacterial physiology.</title>
        <authorList>
            <consortium name="Agbiome Team Llc"/>
            <person name="Bleich R.M."/>
            <person name="Grubbs K.J."/>
            <person name="Santa Maria K.C."/>
            <person name="Allen S.E."/>
            <person name="Farag S."/>
            <person name="Shank E.A."/>
            <person name="Bowers A."/>
        </authorList>
    </citation>
    <scope>NUCLEOTIDE SEQUENCE [LARGE SCALE GENOMIC DNA]</scope>
    <source>
        <strain evidence="3 4">AFS092789</strain>
    </source>
</reference>
<feature type="chain" id="PRO_5040720583" description="LCI fold domain-containing protein" evidence="1">
    <location>
        <begin position="25"/>
        <end position="83"/>
    </location>
</feature>
<organism evidence="3 4">
    <name type="scientific">Bacillus cereus</name>
    <dbReference type="NCBI Taxonomy" id="1396"/>
    <lineage>
        <taxon>Bacteria</taxon>
        <taxon>Bacillati</taxon>
        <taxon>Bacillota</taxon>
        <taxon>Bacilli</taxon>
        <taxon>Bacillales</taxon>
        <taxon>Bacillaceae</taxon>
        <taxon>Bacillus</taxon>
        <taxon>Bacillus cereus group</taxon>
    </lineage>
</organism>
<protein>
    <recommendedName>
        <fullName evidence="2">LCI fold domain-containing protein</fullName>
    </recommendedName>
</protein>
<keyword evidence="1" id="KW-0732">Signal</keyword>
<feature type="signal peptide" evidence="1">
    <location>
        <begin position="1"/>
        <end position="24"/>
    </location>
</feature>